<dbReference type="SUPFAM" id="SSF140459">
    <property type="entry name" value="PE/PPE dimer-like"/>
    <property type="match status" value="1"/>
</dbReference>
<dbReference type="InterPro" id="IPR000030">
    <property type="entry name" value="PPE_dom"/>
</dbReference>
<dbReference type="InterPro" id="IPR038332">
    <property type="entry name" value="PPE_sf"/>
</dbReference>
<dbReference type="STRING" id="126673.AWC01_10390"/>
<feature type="region of interest" description="Disordered" evidence="2">
    <location>
        <begin position="409"/>
        <end position="448"/>
    </location>
</feature>
<dbReference type="OrthoDB" id="4772941at2"/>
<reference evidence="4 7" key="2">
    <citation type="journal article" date="2019" name="Emerg. Microbes Infect.">
        <title>Comprehensive subspecies identification of 175 nontuberculous mycobacteria species based on 7547 genomic profiles.</title>
        <authorList>
            <person name="Matsumoto Y."/>
            <person name="Kinjo T."/>
            <person name="Motooka D."/>
            <person name="Nabeya D."/>
            <person name="Jung N."/>
            <person name="Uechi K."/>
            <person name="Horii T."/>
            <person name="Iida T."/>
            <person name="Fujita J."/>
            <person name="Nakamura S."/>
        </authorList>
    </citation>
    <scope>NUCLEOTIDE SEQUENCE [LARGE SCALE GENOMIC DNA]</scope>
    <source>
        <strain evidence="4 7">JCM 12405</strain>
    </source>
</reference>
<dbReference type="KEGG" id="mdr:MDOR_39040"/>
<dbReference type="Proteomes" id="UP000467201">
    <property type="component" value="Chromosome"/>
</dbReference>
<evidence type="ECO:0000313" key="4">
    <source>
        <dbReference type="EMBL" id="BBZ09735.1"/>
    </source>
</evidence>
<dbReference type="EMBL" id="LQOS01000028">
    <property type="protein sequence ID" value="ORV40868.1"/>
    <property type="molecule type" value="Genomic_DNA"/>
</dbReference>
<evidence type="ECO:0000313" key="7">
    <source>
        <dbReference type="Proteomes" id="UP000467201"/>
    </source>
</evidence>
<keyword evidence="6" id="KW-1185">Reference proteome</keyword>
<accession>A0A1X1T8M5</accession>
<dbReference type="Pfam" id="PF00823">
    <property type="entry name" value="PPE"/>
    <property type="match status" value="1"/>
</dbReference>
<reference evidence="4" key="3">
    <citation type="submission" date="2020-02" db="EMBL/GenBank/DDBJ databases">
        <authorList>
            <person name="Matsumoto Y."/>
            <person name="Motooka D."/>
            <person name="Nakamura S."/>
        </authorList>
    </citation>
    <scope>NUCLEOTIDE SEQUENCE</scope>
    <source>
        <strain evidence="4">JCM 12405</strain>
    </source>
</reference>
<dbReference type="AlphaFoldDB" id="A0A1X1T8M5"/>
<gene>
    <name evidence="5" type="ORF">AWC01_10390</name>
    <name evidence="4" type="ORF">MDOR_39040</name>
</gene>
<protein>
    <submittedName>
        <fullName evidence="4">PPE family protein</fullName>
    </submittedName>
</protein>
<feature type="compositionally biased region" description="Gly residues" evidence="2">
    <location>
        <begin position="409"/>
        <end position="427"/>
    </location>
</feature>
<dbReference type="Gene3D" id="1.20.1260.20">
    <property type="entry name" value="PPE superfamily"/>
    <property type="match status" value="1"/>
</dbReference>
<feature type="domain" description="PPE" evidence="3">
    <location>
        <begin position="12"/>
        <end position="169"/>
    </location>
</feature>
<evidence type="ECO:0000256" key="1">
    <source>
        <dbReference type="ARBA" id="ARBA00010652"/>
    </source>
</evidence>
<dbReference type="EMBL" id="AP022605">
    <property type="protein sequence ID" value="BBZ09735.1"/>
    <property type="molecule type" value="Genomic_DNA"/>
</dbReference>
<proteinExistence type="inferred from homology"/>
<dbReference type="PANTHER" id="PTHR46766:SF1">
    <property type="entry name" value="GLUTAMINE-RICH PROTEIN 2"/>
    <property type="match status" value="1"/>
</dbReference>
<name>A0A1X1T8M5_9MYCO</name>
<evidence type="ECO:0000313" key="6">
    <source>
        <dbReference type="Proteomes" id="UP000193564"/>
    </source>
</evidence>
<organism evidence="5 6">
    <name type="scientific">Mycolicibacterium doricum</name>
    <dbReference type="NCBI Taxonomy" id="126673"/>
    <lineage>
        <taxon>Bacteria</taxon>
        <taxon>Bacillati</taxon>
        <taxon>Actinomycetota</taxon>
        <taxon>Actinomycetes</taxon>
        <taxon>Mycobacteriales</taxon>
        <taxon>Mycobacteriaceae</taxon>
        <taxon>Mycolicibacterium</taxon>
    </lineage>
</organism>
<evidence type="ECO:0000256" key="2">
    <source>
        <dbReference type="SAM" id="MobiDB-lite"/>
    </source>
</evidence>
<sequence length="448" mass="44846">MALTGIPLPPTWTALPPEVNTGRLMAGAGPAPMLQAAAGWEALAVLLETQADELAASLANLSSMWTGSASERAVAATMPMVVWLRTTSAQAMKRALQAANQANSYTLAMATTPPLPEIEQNHVTHAVLEATNFLGVNAVPIGVNEFDYFVRMWNQAATAMNVYQAETQMNLLFEPIPPMTPIVIPGVGESAGAAAAAQAAARAPMGVARNGLVAKASATAKMESVGLNAGRAMAQGNMAAQRSQGAVQKGHNAAQQTGQQPQEQMMQQGVQMGVQMAGQIGSMVAQVPQQFGQMVQTPMQMLTQPLQQVSSIFGQLGGSLGGEKAQAQVGLIGAAPFSNHPLAGGSGASSGAGLVRAASLPGAGGSAARTPLMADLIGDKMGAAPVPVGAGAAAGPTVGGLAPVGGAGGGTGPMGMAGQGAKSGGSKPGLTAPAPLAHGLDEDDGDDW</sequence>
<dbReference type="PANTHER" id="PTHR46766">
    <property type="entry name" value="GLUTAMINE-RICH PROTEIN 2"/>
    <property type="match status" value="1"/>
</dbReference>
<evidence type="ECO:0000313" key="5">
    <source>
        <dbReference type="EMBL" id="ORV40868.1"/>
    </source>
</evidence>
<reference evidence="5 6" key="1">
    <citation type="submission" date="2016-01" db="EMBL/GenBank/DDBJ databases">
        <title>The new phylogeny of the genus Mycobacterium.</title>
        <authorList>
            <person name="Tarcisio F."/>
            <person name="Conor M."/>
            <person name="Antonella G."/>
            <person name="Elisabetta G."/>
            <person name="Giulia F.S."/>
            <person name="Sara T."/>
            <person name="Anna F."/>
            <person name="Clotilde B."/>
            <person name="Roberto B."/>
            <person name="Veronica D.S."/>
            <person name="Fabio R."/>
            <person name="Monica P."/>
            <person name="Olivier J."/>
            <person name="Enrico T."/>
            <person name="Nicola S."/>
        </authorList>
    </citation>
    <scope>NUCLEOTIDE SEQUENCE [LARGE SCALE GENOMIC DNA]</scope>
    <source>
        <strain evidence="5 6">DSM 44339</strain>
    </source>
</reference>
<comment type="similarity">
    <text evidence="1">Belongs to the mycobacterial PPE family.</text>
</comment>
<evidence type="ECO:0000259" key="3">
    <source>
        <dbReference type="Pfam" id="PF00823"/>
    </source>
</evidence>
<dbReference type="Proteomes" id="UP000193564">
    <property type="component" value="Unassembled WGS sequence"/>
</dbReference>
<dbReference type="GO" id="GO:0052572">
    <property type="term" value="P:response to host immune response"/>
    <property type="evidence" value="ECO:0007669"/>
    <property type="project" value="TreeGrafter"/>
</dbReference>
<dbReference type="RefSeq" id="WP_085190649.1">
    <property type="nucleotide sequence ID" value="NZ_AP022605.1"/>
</dbReference>